<accession>A0A642UDY7</accession>
<dbReference type="GO" id="GO:0050832">
    <property type="term" value="P:defense response to fungus"/>
    <property type="evidence" value="ECO:0007669"/>
    <property type="project" value="InterPro"/>
</dbReference>
<dbReference type="OMA" id="SPLCGKQ"/>
<sequence>MKFTSILLTTLASSLVAASPLPKVKTAFVTQYTTVKVTSGSVTTLITPTAAPTTTTEDADAAKVTGDVNAAAQPDDKKHDDNKDDKTTTTSTSASPSSTSSSEEGSGETFTGDGTYYDPSVALGSCGDHHTEDDMIVAISIERQNEVKNAHKQLNNNKNPVCGAKIKVTNPENGNTAIVTVVDTCASCKRDDLDLTPKAYNQLTNNDVSAGRIKINWQWVDKDF</sequence>
<feature type="compositionally biased region" description="Low complexity" evidence="2">
    <location>
        <begin position="88"/>
        <end position="114"/>
    </location>
</feature>
<dbReference type="OrthoDB" id="623670at2759"/>
<dbReference type="AlphaFoldDB" id="A0A642UDY7"/>
<dbReference type="VEuPathDB" id="FungiDB:DIURU_005286"/>
<evidence type="ECO:0000259" key="4">
    <source>
        <dbReference type="Pfam" id="PF00967"/>
    </source>
</evidence>
<feature type="chain" id="PRO_5025001758" description="Barwin domain-containing protein" evidence="3">
    <location>
        <begin position="19"/>
        <end position="224"/>
    </location>
</feature>
<evidence type="ECO:0000256" key="3">
    <source>
        <dbReference type="SAM" id="SignalP"/>
    </source>
</evidence>
<dbReference type="PANTHER" id="PTHR31836">
    <property type="match status" value="1"/>
</dbReference>
<dbReference type="Gene3D" id="2.40.40.10">
    <property type="entry name" value="RlpA-like domain"/>
    <property type="match status" value="1"/>
</dbReference>
<dbReference type="EMBL" id="SWFT01000158">
    <property type="protein sequence ID" value="KAA8897309.1"/>
    <property type="molecule type" value="Genomic_DNA"/>
</dbReference>
<name>A0A642UDY7_DIURU</name>
<evidence type="ECO:0000256" key="2">
    <source>
        <dbReference type="SAM" id="MobiDB-lite"/>
    </source>
</evidence>
<feature type="region of interest" description="Disordered" evidence="2">
    <location>
        <begin position="68"/>
        <end position="114"/>
    </location>
</feature>
<dbReference type="SUPFAM" id="SSF50685">
    <property type="entry name" value="Barwin-like endoglucanases"/>
    <property type="match status" value="1"/>
</dbReference>
<keyword evidence="6" id="KW-1185">Reference proteome</keyword>
<comment type="caution">
    <text evidence="5">The sequence shown here is derived from an EMBL/GenBank/DDBJ whole genome shotgun (WGS) entry which is preliminary data.</text>
</comment>
<protein>
    <recommendedName>
        <fullName evidence="4">Barwin domain-containing protein</fullName>
    </recommendedName>
</protein>
<dbReference type="PANTHER" id="PTHR31836:SF27">
    <property type="entry name" value="RLPA-LIKE PROTEIN DOUBLE-PSI BETA-BARREL DOMAIN-CONTAINING PROTEIN"/>
    <property type="match status" value="1"/>
</dbReference>
<dbReference type="GO" id="GO:0042742">
    <property type="term" value="P:defense response to bacterium"/>
    <property type="evidence" value="ECO:0007669"/>
    <property type="project" value="InterPro"/>
</dbReference>
<evidence type="ECO:0000256" key="1">
    <source>
        <dbReference type="ARBA" id="ARBA00022729"/>
    </source>
</evidence>
<dbReference type="InterPro" id="IPR051477">
    <property type="entry name" value="Expansin_CellWall"/>
</dbReference>
<reference evidence="5 6" key="1">
    <citation type="submission" date="2019-07" db="EMBL/GenBank/DDBJ databases">
        <title>Genome assembly of two rare yeast pathogens: Diutina rugosa and Trichomonascus ciferrii.</title>
        <authorList>
            <person name="Mixao V."/>
            <person name="Saus E."/>
            <person name="Hansen A."/>
            <person name="Lass-Flor C."/>
            <person name="Gabaldon T."/>
        </authorList>
    </citation>
    <scope>NUCLEOTIDE SEQUENCE [LARGE SCALE GENOMIC DNA]</scope>
    <source>
        <strain evidence="5 6">CBS 613</strain>
    </source>
</reference>
<keyword evidence="1 3" id="KW-0732">Signal</keyword>
<dbReference type="InterPro" id="IPR001153">
    <property type="entry name" value="Barwin_dom"/>
</dbReference>
<feature type="signal peptide" evidence="3">
    <location>
        <begin position="1"/>
        <end position="18"/>
    </location>
</feature>
<feature type="domain" description="Barwin" evidence="4">
    <location>
        <begin position="155"/>
        <end position="221"/>
    </location>
</feature>
<evidence type="ECO:0000313" key="6">
    <source>
        <dbReference type="Proteomes" id="UP000449547"/>
    </source>
</evidence>
<dbReference type="Pfam" id="PF00967">
    <property type="entry name" value="Barwin"/>
    <property type="match status" value="1"/>
</dbReference>
<gene>
    <name evidence="5" type="ORF">DIURU_005286</name>
</gene>
<feature type="compositionally biased region" description="Basic and acidic residues" evidence="2">
    <location>
        <begin position="74"/>
        <end position="87"/>
    </location>
</feature>
<dbReference type="CDD" id="cd22191">
    <property type="entry name" value="DPBB_RlpA_EXP_N-like"/>
    <property type="match status" value="1"/>
</dbReference>
<proteinExistence type="predicted"/>
<dbReference type="RefSeq" id="XP_034009910.1">
    <property type="nucleotide sequence ID" value="XM_034158251.1"/>
</dbReference>
<evidence type="ECO:0000313" key="5">
    <source>
        <dbReference type="EMBL" id="KAA8897309.1"/>
    </source>
</evidence>
<dbReference type="GeneID" id="54783937"/>
<organism evidence="5 6">
    <name type="scientific">Diutina rugosa</name>
    <name type="common">Yeast</name>
    <name type="synonym">Candida rugosa</name>
    <dbReference type="NCBI Taxonomy" id="5481"/>
    <lineage>
        <taxon>Eukaryota</taxon>
        <taxon>Fungi</taxon>
        <taxon>Dikarya</taxon>
        <taxon>Ascomycota</taxon>
        <taxon>Saccharomycotina</taxon>
        <taxon>Pichiomycetes</taxon>
        <taxon>Debaryomycetaceae</taxon>
        <taxon>Diutina</taxon>
    </lineage>
</organism>
<dbReference type="Proteomes" id="UP000449547">
    <property type="component" value="Unassembled WGS sequence"/>
</dbReference>
<dbReference type="InterPro" id="IPR036908">
    <property type="entry name" value="RlpA-like_sf"/>
</dbReference>